<keyword evidence="1" id="KW-0812">Transmembrane</keyword>
<sequence>MRQFAILTAVIILITVGAMLLLLSALGSPAPSPPRPTATLIATPDPVPSPTLQPERDAPVQSGAIALIIGAVSGLLVLMLSLSLLRAQRTSQER</sequence>
<gene>
    <name evidence="2" type="ORF">CUN51_01010</name>
</gene>
<comment type="caution">
    <text evidence="2">The sequence shown here is derived from an EMBL/GenBank/DDBJ whole genome shotgun (WGS) entry which is preliminary data.</text>
</comment>
<dbReference type="EMBL" id="PGTK01000001">
    <property type="protein sequence ID" value="PJF32236.1"/>
    <property type="molecule type" value="Genomic_DNA"/>
</dbReference>
<protein>
    <submittedName>
        <fullName evidence="2">Uncharacterized protein</fullName>
    </submittedName>
</protein>
<evidence type="ECO:0000313" key="2">
    <source>
        <dbReference type="EMBL" id="PJF32236.1"/>
    </source>
</evidence>
<reference evidence="2 3" key="1">
    <citation type="submission" date="2017-11" db="EMBL/GenBank/DDBJ databases">
        <title>Evolution of Phototrophy in the Chloroflexi Phylum Driven by Horizontal Gene Transfer.</title>
        <authorList>
            <person name="Ward L.M."/>
            <person name="Hemp J."/>
            <person name="Shih P.M."/>
            <person name="Mcglynn S.E."/>
            <person name="Fischer W."/>
        </authorList>
    </citation>
    <scope>NUCLEOTIDE SEQUENCE [LARGE SCALE GENOMIC DNA]</scope>
    <source>
        <strain evidence="2">CP2_2F</strain>
    </source>
</reference>
<feature type="transmembrane region" description="Helical" evidence="1">
    <location>
        <begin position="64"/>
        <end position="85"/>
    </location>
</feature>
<keyword evidence="1" id="KW-1133">Transmembrane helix</keyword>
<dbReference type="AlphaFoldDB" id="A0A2M8P3W5"/>
<name>A0A2M8P3W5_9CHLR</name>
<dbReference type="Proteomes" id="UP000228921">
    <property type="component" value="Unassembled WGS sequence"/>
</dbReference>
<evidence type="ECO:0000313" key="3">
    <source>
        <dbReference type="Proteomes" id="UP000228921"/>
    </source>
</evidence>
<accession>A0A2M8P3W5</accession>
<evidence type="ECO:0000256" key="1">
    <source>
        <dbReference type="SAM" id="Phobius"/>
    </source>
</evidence>
<keyword evidence="1" id="KW-0472">Membrane</keyword>
<proteinExistence type="predicted"/>
<organism evidence="2 3">
    <name type="scientific">Candidatus Thermofonsia Clade 1 bacterium</name>
    <dbReference type="NCBI Taxonomy" id="2364210"/>
    <lineage>
        <taxon>Bacteria</taxon>
        <taxon>Bacillati</taxon>
        <taxon>Chloroflexota</taxon>
        <taxon>Candidatus Thermofontia</taxon>
        <taxon>Candidatus Thermofonsia Clade 1</taxon>
    </lineage>
</organism>